<feature type="binding site" evidence="4">
    <location>
        <position position="220"/>
    </location>
    <ligand>
        <name>S-adenosyl-L-methionine</name>
        <dbReference type="ChEBI" id="CHEBI:59789"/>
    </ligand>
</feature>
<dbReference type="Pfam" id="PF05958">
    <property type="entry name" value="tRNA_U5-meth_tr"/>
    <property type="match status" value="1"/>
</dbReference>
<dbReference type="Gene3D" id="3.40.50.150">
    <property type="entry name" value="Vaccinia Virus protein VP39"/>
    <property type="match status" value="2"/>
</dbReference>
<feature type="binding site" evidence="4">
    <location>
        <position position="275"/>
    </location>
    <ligand>
        <name>S-adenosyl-L-methionine</name>
        <dbReference type="ChEBI" id="CHEBI:59789"/>
    </ligand>
</feature>
<dbReference type="GO" id="GO:0070475">
    <property type="term" value="P:rRNA base methylation"/>
    <property type="evidence" value="ECO:0007669"/>
    <property type="project" value="TreeGrafter"/>
</dbReference>
<dbReference type="KEGG" id="aqg:HRU87_01280"/>
<protein>
    <submittedName>
        <fullName evidence="6">Class I SAM-dependent RNA methyltransferase</fullName>
    </submittedName>
</protein>
<evidence type="ECO:0000259" key="5">
    <source>
        <dbReference type="PROSITE" id="PS50926"/>
    </source>
</evidence>
<dbReference type="Gene3D" id="2.40.50.1070">
    <property type="match status" value="1"/>
</dbReference>
<dbReference type="InterPro" id="IPR012340">
    <property type="entry name" value="NA-bd_OB-fold"/>
</dbReference>
<dbReference type="CDD" id="cd02440">
    <property type="entry name" value="AdoMet_MTases"/>
    <property type="match status" value="1"/>
</dbReference>
<keyword evidence="2 4" id="KW-0808">Transferase</keyword>
<dbReference type="EMBL" id="CP054056">
    <property type="protein sequence ID" value="QKJ24869.1"/>
    <property type="molecule type" value="Genomic_DNA"/>
</dbReference>
<dbReference type="AlphaFoldDB" id="A0A7D4Q3K8"/>
<dbReference type="PROSITE" id="PS51687">
    <property type="entry name" value="SAM_MT_RNA_M5U"/>
    <property type="match status" value="1"/>
</dbReference>
<dbReference type="Gene3D" id="2.40.50.140">
    <property type="entry name" value="Nucleic acid-binding proteins"/>
    <property type="match status" value="1"/>
</dbReference>
<organism evidence="6 7">
    <name type="scientific">Aquiluna borgnonia</name>
    <dbReference type="NCBI Taxonomy" id="2499157"/>
    <lineage>
        <taxon>Bacteria</taxon>
        <taxon>Bacillati</taxon>
        <taxon>Actinomycetota</taxon>
        <taxon>Actinomycetes</taxon>
        <taxon>Micrococcales</taxon>
        <taxon>Microbacteriaceae</taxon>
        <taxon>Luna cluster</taxon>
        <taxon>Luna-1 subcluster</taxon>
        <taxon>Aquiluna</taxon>
    </lineage>
</organism>
<feature type="binding site" evidence="4">
    <location>
        <position position="321"/>
    </location>
    <ligand>
        <name>S-adenosyl-L-methionine</name>
        <dbReference type="ChEBI" id="CHEBI:59789"/>
    </ligand>
</feature>
<keyword evidence="1 4" id="KW-0489">Methyltransferase</keyword>
<dbReference type="SUPFAM" id="SSF53335">
    <property type="entry name" value="S-adenosyl-L-methionine-dependent methyltransferases"/>
    <property type="match status" value="1"/>
</dbReference>
<proteinExistence type="inferred from homology"/>
<reference evidence="6 7" key="1">
    <citation type="submission" date="2020-05" db="EMBL/GenBank/DDBJ databases">
        <title>Aquirufa sp. strain 15G-AUS-rot a new Aquirufa species.</title>
        <authorList>
            <person name="Pitt A."/>
            <person name="Hahn M.W."/>
        </authorList>
    </citation>
    <scope>NUCLEOTIDE SEQUENCE [LARGE SCALE GENOMIC DNA]</scope>
    <source>
        <strain evidence="6 7">15G-AUS-rot</strain>
    </source>
</reference>
<evidence type="ECO:0000256" key="4">
    <source>
        <dbReference type="PROSITE-ProRule" id="PRU01024"/>
    </source>
</evidence>
<evidence type="ECO:0000313" key="6">
    <source>
        <dbReference type="EMBL" id="QKJ24869.1"/>
    </source>
</evidence>
<dbReference type="SUPFAM" id="SSF50249">
    <property type="entry name" value="Nucleic acid-binding proteins"/>
    <property type="match status" value="1"/>
</dbReference>
<dbReference type="GO" id="GO:0070041">
    <property type="term" value="F:rRNA (uridine-C5-)-methyltransferase activity"/>
    <property type="evidence" value="ECO:0007669"/>
    <property type="project" value="TreeGrafter"/>
</dbReference>
<dbReference type="Proteomes" id="UP000501003">
    <property type="component" value="Chromosome"/>
</dbReference>
<keyword evidence="3 4" id="KW-0949">S-adenosyl-L-methionine</keyword>
<dbReference type="PROSITE" id="PS01231">
    <property type="entry name" value="TRMA_2"/>
    <property type="match status" value="1"/>
</dbReference>
<dbReference type="InterPro" id="IPR029063">
    <property type="entry name" value="SAM-dependent_MTases_sf"/>
</dbReference>
<name>A0A7D4Q3K8_9MICO</name>
<feature type="domain" description="TRAM" evidence="5">
    <location>
        <begin position="1"/>
        <end position="54"/>
    </location>
</feature>
<feature type="active site" description="Nucleophile" evidence="4">
    <location>
        <position position="348"/>
    </location>
</feature>
<comment type="similarity">
    <text evidence="4">Belongs to the class I-like SAM-binding methyltransferase superfamily. RNA M5U methyltransferase family.</text>
</comment>
<sequence>MKLRVRVEKVAHGGVFVARHEGRVIFVSGAIDGELVDVEVSEDSGKFLRADVVEVLEESEHRQKHFWPAAIAGAGGAEFGHIKLSHQRTLKSQVLSEALQRMAGIEAEVEVQSCPSDLDGDGLHYRTRVQLNVDQSGTAGPFKPRTNQAVFTKTLPLAVQEIEELGLQLKNFNGVKRISIASSSTGDLQWMVDDKVNGSERLVERVGGRTFRLSSGAFWQVHKDAAGLLTAAVAKACGELGFDPTRPNLDLYAGAGLFSATLSNSYPGAQFTAVENSKQAVSDGSKSARDLTNLKFVKSDVLQYLRHLDTKPGHFDTVVLDPPRSGAANKVIEQVVKLGARNLIYVACDPVALARDLKNLVEAGYQLRGLESFDIFPHTHHFEAVAALSLG</sequence>
<feature type="binding site" evidence="4">
    <location>
        <position position="252"/>
    </location>
    <ligand>
        <name>S-adenosyl-L-methionine</name>
        <dbReference type="ChEBI" id="CHEBI:59789"/>
    </ligand>
</feature>
<dbReference type="PANTHER" id="PTHR11061:SF30">
    <property type="entry name" value="TRNA (URACIL(54)-C(5))-METHYLTRANSFERASE"/>
    <property type="match status" value="1"/>
</dbReference>
<evidence type="ECO:0000313" key="7">
    <source>
        <dbReference type="Proteomes" id="UP000501003"/>
    </source>
</evidence>
<dbReference type="RefSeq" id="WP_173493166.1">
    <property type="nucleotide sequence ID" value="NZ_CP054056.1"/>
</dbReference>
<accession>A0A7D4Q3K8</accession>
<dbReference type="InterPro" id="IPR010280">
    <property type="entry name" value="U5_MeTrfase_fam"/>
</dbReference>
<gene>
    <name evidence="6" type="ORF">HRU87_01280</name>
</gene>
<keyword evidence="7" id="KW-1185">Reference proteome</keyword>
<evidence type="ECO:0000256" key="2">
    <source>
        <dbReference type="ARBA" id="ARBA00022679"/>
    </source>
</evidence>
<evidence type="ECO:0000256" key="1">
    <source>
        <dbReference type="ARBA" id="ARBA00022603"/>
    </source>
</evidence>
<dbReference type="InterPro" id="IPR002792">
    <property type="entry name" value="TRAM_dom"/>
</dbReference>
<dbReference type="Pfam" id="PF01938">
    <property type="entry name" value="TRAM"/>
    <property type="match status" value="1"/>
</dbReference>
<dbReference type="PROSITE" id="PS50926">
    <property type="entry name" value="TRAM"/>
    <property type="match status" value="1"/>
</dbReference>
<dbReference type="PANTHER" id="PTHR11061">
    <property type="entry name" value="RNA M5U METHYLTRANSFERASE"/>
    <property type="match status" value="1"/>
</dbReference>
<evidence type="ECO:0000256" key="3">
    <source>
        <dbReference type="ARBA" id="ARBA00022691"/>
    </source>
</evidence>
<dbReference type="InterPro" id="IPR030391">
    <property type="entry name" value="MeTrfase_TrmA_CS"/>
</dbReference>